<feature type="domain" description="N-acetyltransferase" evidence="8">
    <location>
        <begin position="1"/>
        <end position="126"/>
    </location>
</feature>
<evidence type="ECO:0000256" key="4">
    <source>
        <dbReference type="ARBA" id="ARBA00023159"/>
    </source>
</evidence>
<dbReference type="CDD" id="cd04301">
    <property type="entry name" value="NAT_SF"/>
    <property type="match status" value="1"/>
</dbReference>
<dbReference type="GO" id="GO:0010484">
    <property type="term" value="F:histone H3 acetyltransferase activity"/>
    <property type="evidence" value="ECO:0007669"/>
    <property type="project" value="TreeGrafter"/>
</dbReference>
<dbReference type="InterPro" id="IPR000182">
    <property type="entry name" value="GNAT_dom"/>
</dbReference>
<evidence type="ECO:0000256" key="3">
    <source>
        <dbReference type="ARBA" id="ARBA00023117"/>
    </source>
</evidence>
<feature type="domain" description="Bromo" evidence="7">
    <location>
        <begin position="212"/>
        <end position="282"/>
    </location>
</feature>
<evidence type="ECO:0000313" key="9">
    <source>
        <dbReference type="EMBL" id="OAO14553.1"/>
    </source>
</evidence>
<dbReference type="Pfam" id="PF00583">
    <property type="entry name" value="Acetyltransf_1"/>
    <property type="match status" value="1"/>
</dbReference>
<dbReference type="PRINTS" id="PR00503">
    <property type="entry name" value="BROMODOMAIN"/>
</dbReference>
<keyword evidence="3 6" id="KW-0103">Bromodomain</keyword>
<comment type="subcellular location">
    <subcellularLocation>
        <location evidence="1">Nucleus</location>
    </subcellularLocation>
</comment>
<dbReference type="AlphaFoldDB" id="A0A196SC11"/>
<dbReference type="GO" id="GO:0005634">
    <property type="term" value="C:nucleus"/>
    <property type="evidence" value="ECO:0007669"/>
    <property type="project" value="UniProtKB-SubCell"/>
</dbReference>
<evidence type="ECO:0000256" key="5">
    <source>
        <dbReference type="ARBA" id="ARBA00023242"/>
    </source>
</evidence>
<dbReference type="InterPro" id="IPR016181">
    <property type="entry name" value="Acyl_CoA_acyltransferase"/>
</dbReference>
<dbReference type="InterPro" id="IPR037800">
    <property type="entry name" value="GCN5"/>
</dbReference>
<dbReference type="InterPro" id="IPR001487">
    <property type="entry name" value="Bromodomain"/>
</dbReference>
<name>A0A196SC11_BLAHN</name>
<reference evidence="9 10" key="1">
    <citation type="submission" date="2016-05" db="EMBL/GenBank/DDBJ databases">
        <title>Nuclear genome of Blastocystis sp. subtype 1 NandII.</title>
        <authorList>
            <person name="Gentekaki E."/>
            <person name="Curtis B."/>
            <person name="Stairs C."/>
            <person name="Eme L."/>
            <person name="Herman E."/>
            <person name="Klimes V."/>
            <person name="Arias M.C."/>
            <person name="Elias M."/>
            <person name="Hilliou F."/>
            <person name="Klute M."/>
            <person name="Malik S.-B."/>
            <person name="Pightling A."/>
            <person name="Rachubinski R."/>
            <person name="Salas D."/>
            <person name="Schlacht A."/>
            <person name="Suga H."/>
            <person name="Archibald J."/>
            <person name="Ball S.G."/>
            <person name="Clark G."/>
            <person name="Dacks J."/>
            <person name="Van Der Giezen M."/>
            <person name="Tsaousis A."/>
            <person name="Roger A."/>
        </authorList>
    </citation>
    <scope>NUCLEOTIDE SEQUENCE [LARGE SCALE GENOMIC DNA]</scope>
    <source>
        <strain evidence="10">ATCC 50177 / NandII</strain>
    </source>
</reference>
<evidence type="ECO:0000256" key="1">
    <source>
        <dbReference type="ARBA" id="ARBA00004123"/>
    </source>
</evidence>
<dbReference type="EMBL" id="LXWW01000238">
    <property type="protein sequence ID" value="OAO14553.1"/>
    <property type="molecule type" value="Genomic_DNA"/>
</dbReference>
<evidence type="ECO:0000256" key="2">
    <source>
        <dbReference type="ARBA" id="ARBA00008607"/>
    </source>
</evidence>
<dbReference type="SUPFAM" id="SSF55729">
    <property type="entry name" value="Acyl-CoA N-acyltransferases (Nat)"/>
    <property type="match status" value="1"/>
</dbReference>
<comment type="caution">
    <text evidence="9">The sequence shown here is derived from an EMBL/GenBank/DDBJ whole genome shotgun (WGS) entry which is preliminary data.</text>
</comment>
<protein>
    <submittedName>
        <fullName evidence="9">Histone acetyltransferase</fullName>
    </submittedName>
</protein>
<dbReference type="GO" id="GO:0000123">
    <property type="term" value="C:histone acetyltransferase complex"/>
    <property type="evidence" value="ECO:0007669"/>
    <property type="project" value="TreeGrafter"/>
</dbReference>
<evidence type="ECO:0000259" key="8">
    <source>
        <dbReference type="PROSITE" id="PS51186"/>
    </source>
</evidence>
<gene>
    <name evidence="9" type="ORF">AV274_3856</name>
</gene>
<dbReference type="OrthoDB" id="1937912at2759"/>
<dbReference type="Pfam" id="PF00439">
    <property type="entry name" value="Bromodomain"/>
    <property type="match status" value="1"/>
</dbReference>
<dbReference type="InterPro" id="IPR036427">
    <property type="entry name" value="Bromodomain-like_sf"/>
</dbReference>
<dbReference type="PANTHER" id="PTHR45750:SF3">
    <property type="entry name" value="HISTONE ACETYLTRANSFERASE"/>
    <property type="match status" value="1"/>
</dbReference>
<organism evidence="9 10">
    <name type="scientific">Blastocystis sp. subtype 1 (strain ATCC 50177 / NandII)</name>
    <dbReference type="NCBI Taxonomy" id="478820"/>
    <lineage>
        <taxon>Eukaryota</taxon>
        <taxon>Sar</taxon>
        <taxon>Stramenopiles</taxon>
        <taxon>Bigyra</taxon>
        <taxon>Opalozoa</taxon>
        <taxon>Opalinata</taxon>
        <taxon>Blastocystidae</taxon>
        <taxon>Blastocystis</taxon>
    </lineage>
</organism>
<dbReference type="Gene3D" id="3.40.630.30">
    <property type="match status" value="1"/>
</dbReference>
<proteinExistence type="inferred from homology"/>
<dbReference type="SMART" id="SM00297">
    <property type="entry name" value="BROMO"/>
    <property type="match status" value="1"/>
</dbReference>
<keyword evidence="10" id="KW-1185">Reference proteome</keyword>
<dbReference type="PANTHER" id="PTHR45750">
    <property type="entry name" value="GH11602P"/>
    <property type="match status" value="1"/>
</dbReference>
<evidence type="ECO:0000256" key="6">
    <source>
        <dbReference type="PROSITE-ProRule" id="PRU00035"/>
    </source>
</evidence>
<evidence type="ECO:0000259" key="7">
    <source>
        <dbReference type="PROSITE" id="PS50014"/>
    </source>
</evidence>
<keyword evidence="5" id="KW-0539">Nucleus</keyword>
<evidence type="ECO:0000313" key="10">
    <source>
        <dbReference type="Proteomes" id="UP000078348"/>
    </source>
</evidence>
<dbReference type="PROSITE" id="PS51186">
    <property type="entry name" value="GNAT"/>
    <property type="match status" value="1"/>
</dbReference>
<comment type="similarity">
    <text evidence="2">Belongs to the acetyltransferase family. GCN5 subfamily.</text>
</comment>
<dbReference type="STRING" id="478820.A0A196SC11"/>
<dbReference type="Proteomes" id="UP000078348">
    <property type="component" value="Unassembled WGS sequence"/>
</dbReference>
<accession>A0A196SC11</accession>
<dbReference type="SUPFAM" id="SSF47370">
    <property type="entry name" value="Bromodomain"/>
    <property type="match status" value="1"/>
</dbReference>
<sequence length="302" mass="35237">MIVSSQLPRMPKEYIVRLVFDKRHDNLIVLRGNKVIGGITYRMFQERNFVEIVFCTVSTDEQIHGFGTRLMNHLKDYLKTRVEYMLTYADENAKGFFKKQGFSETILIDRKMWRGYIKDYDSATLRCCRLFPQVNYSNIRKLVSNQWESVYRAAAARSHHRAVYTLPPEPLTNVAAIPGLAEAGWDEASLQEQVKPANDLQERLNKLLSEVWDHSDSWPFRQPVLVEEVKDYLTFVKTPMDLSLMKKRLAGKYYTDAKMFLDDLHLIVNNAKTYNAKSTSYYKCADNIEKFFLARSAEILKD</sequence>
<dbReference type="GO" id="GO:0045944">
    <property type="term" value="P:positive regulation of transcription by RNA polymerase II"/>
    <property type="evidence" value="ECO:0007669"/>
    <property type="project" value="TreeGrafter"/>
</dbReference>
<dbReference type="Gene3D" id="1.20.920.10">
    <property type="entry name" value="Bromodomain-like"/>
    <property type="match status" value="1"/>
</dbReference>
<keyword evidence="9" id="KW-0808">Transferase</keyword>
<keyword evidence="4" id="KW-0010">Activator</keyword>
<dbReference type="PROSITE" id="PS50014">
    <property type="entry name" value="BROMODOMAIN_2"/>
    <property type="match status" value="1"/>
</dbReference>